<dbReference type="STRING" id="645134.A0A0L0HQJ6"/>
<name>A0A0L0HQJ6_SPIPD</name>
<dbReference type="OMA" id="TPTIYNR"/>
<dbReference type="GO" id="GO:0003677">
    <property type="term" value="F:DNA binding"/>
    <property type="evidence" value="ECO:0007669"/>
    <property type="project" value="TreeGrafter"/>
</dbReference>
<feature type="compositionally biased region" description="Polar residues" evidence="3">
    <location>
        <begin position="246"/>
        <end position="255"/>
    </location>
</feature>
<feature type="compositionally biased region" description="Basic and acidic residues" evidence="3">
    <location>
        <begin position="79"/>
        <end position="92"/>
    </location>
</feature>
<dbReference type="RefSeq" id="XP_016611269.1">
    <property type="nucleotide sequence ID" value="XM_016750573.1"/>
</dbReference>
<dbReference type="eggNOG" id="ENOG502QRJX">
    <property type="taxonomic scope" value="Eukaryota"/>
</dbReference>
<dbReference type="GeneID" id="27685878"/>
<dbReference type="OrthoDB" id="10390949at2759"/>
<comment type="similarity">
    <text evidence="1">Belongs to the SPT2 family.</text>
</comment>
<dbReference type="GO" id="GO:0005730">
    <property type="term" value="C:nucleolus"/>
    <property type="evidence" value="ECO:0007669"/>
    <property type="project" value="TreeGrafter"/>
</dbReference>
<dbReference type="Proteomes" id="UP000053201">
    <property type="component" value="Unassembled WGS sequence"/>
</dbReference>
<accession>A0A0L0HQJ6</accession>
<evidence type="ECO:0008006" key="6">
    <source>
        <dbReference type="Google" id="ProtNLM"/>
    </source>
</evidence>
<dbReference type="PANTHER" id="PTHR22691:SF8">
    <property type="entry name" value="PROTEIN SPT2 HOMOLOG"/>
    <property type="match status" value="1"/>
</dbReference>
<dbReference type="VEuPathDB" id="FungiDB:SPPG_02284"/>
<organism evidence="4 5">
    <name type="scientific">Spizellomyces punctatus (strain DAOM BR117)</name>
    <dbReference type="NCBI Taxonomy" id="645134"/>
    <lineage>
        <taxon>Eukaryota</taxon>
        <taxon>Fungi</taxon>
        <taxon>Fungi incertae sedis</taxon>
        <taxon>Chytridiomycota</taxon>
        <taxon>Chytridiomycota incertae sedis</taxon>
        <taxon>Chytridiomycetes</taxon>
        <taxon>Spizellomycetales</taxon>
        <taxon>Spizellomycetaceae</taxon>
        <taxon>Spizellomyces</taxon>
    </lineage>
</organism>
<dbReference type="GO" id="GO:0006334">
    <property type="term" value="P:nucleosome assembly"/>
    <property type="evidence" value="ECO:0007669"/>
    <property type="project" value="TreeGrafter"/>
</dbReference>
<dbReference type="FunCoup" id="A0A0L0HQJ6">
    <property type="interactions" value="36"/>
</dbReference>
<feature type="compositionally biased region" description="Basic and acidic residues" evidence="3">
    <location>
        <begin position="192"/>
        <end position="202"/>
    </location>
</feature>
<protein>
    <recommendedName>
        <fullName evidence="6">SPT2 chromatin protein</fullName>
    </recommendedName>
</protein>
<feature type="compositionally biased region" description="Basic and acidic residues" evidence="3">
    <location>
        <begin position="102"/>
        <end position="125"/>
    </location>
</feature>
<reference evidence="4 5" key="1">
    <citation type="submission" date="2009-08" db="EMBL/GenBank/DDBJ databases">
        <title>The Genome Sequence of Spizellomyces punctatus strain DAOM BR117.</title>
        <authorList>
            <consortium name="The Broad Institute Genome Sequencing Platform"/>
            <person name="Russ C."/>
            <person name="Cuomo C."/>
            <person name="Shea T."/>
            <person name="Young S.K."/>
            <person name="Zeng Q."/>
            <person name="Koehrsen M."/>
            <person name="Haas B."/>
            <person name="Borodovsky M."/>
            <person name="Guigo R."/>
            <person name="Alvarado L."/>
            <person name="Berlin A."/>
            <person name="Bochicchio J."/>
            <person name="Borenstein D."/>
            <person name="Chapman S."/>
            <person name="Chen Z."/>
            <person name="Engels R."/>
            <person name="Freedman E."/>
            <person name="Gellesch M."/>
            <person name="Goldberg J."/>
            <person name="Griggs A."/>
            <person name="Gujja S."/>
            <person name="Heiman D."/>
            <person name="Hepburn T."/>
            <person name="Howarth C."/>
            <person name="Jen D."/>
            <person name="Larson L."/>
            <person name="Lewis B."/>
            <person name="Mehta T."/>
            <person name="Park D."/>
            <person name="Pearson M."/>
            <person name="Roberts A."/>
            <person name="Saif S."/>
            <person name="Shenoy N."/>
            <person name="Sisk P."/>
            <person name="Stolte C."/>
            <person name="Sykes S."/>
            <person name="Thomson T."/>
            <person name="Walk T."/>
            <person name="White J."/>
            <person name="Yandava C."/>
            <person name="Burger G."/>
            <person name="Gray M.W."/>
            <person name="Holland P.W.H."/>
            <person name="King N."/>
            <person name="Lang F.B.F."/>
            <person name="Roger A.J."/>
            <person name="Ruiz-Trillo I."/>
            <person name="Lander E."/>
            <person name="Nusbaum C."/>
        </authorList>
    </citation>
    <scope>NUCLEOTIDE SEQUENCE [LARGE SCALE GENOMIC DNA]</scope>
    <source>
        <strain evidence="4 5">DAOM BR117</strain>
    </source>
</reference>
<evidence type="ECO:0000313" key="4">
    <source>
        <dbReference type="EMBL" id="KND03230.1"/>
    </source>
</evidence>
<dbReference type="InterPro" id="IPR013256">
    <property type="entry name" value="Chromatin_SPT2"/>
</dbReference>
<proteinExistence type="inferred from homology"/>
<evidence type="ECO:0000256" key="1">
    <source>
        <dbReference type="ARBA" id="ARBA00006461"/>
    </source>
</evidence>
<evidence type="ECO:0000313" key="5">
    <source>
        <dbReference type="Proteomes" id="UP000053201"/>
    </source>
</evidence>
<feature type="compositionally biased region" description="Basic and acidic residues" evidence="3">
    <location>
        <begin position="325"/>
        <end position="346"/>
    </location>
</feature>
<feature type="compositionally biased region" description="Low complexity" evidence="3">
    <location>
        <begin position="308"/>
        <end position="323"/>
    </location>
</feature>
<evidence type="ECO:0000256" key="3">
    <source>
        <dbReference type="SAM" id="MobiDB-lite"/>
    </source>
</evidence>
<feature type="compositionally biased region" description="Basic residues" evidence="3">
    <location>
        <begin position="446"/>
        <end position="455"/>
    </location>
</feature>
<feature type="region of interest" description="Disordered" evidence="3">
    <location>
        <begin position="1"/>
        <end position="375"/>
    </location>
</feature>
<feature type="compositionally biased region" description="Polar residues" evidence="3">
    <location>
        <begin position="220"/>
        <end position="229"/>
    </location>
</feature>
<feature type="compositionally biased region" description="Polar residues" evidence="3">
    <location>
        <begin position="175"/>
        <end position="189"/>
    </location>
</feature>
<feature type="compositionally biased region" description="Polar residues" evidence="3">
    <location>
        <begin position="56"/>
        <end position="76"/>
    </location>
</feature>
<dbReference type="InParanoid" id="A0A0L0HQJ6"/>
<dbReference type="GO" id="GO:0006360">
    <property type="term" value="P:transcription by RNA polymerase I"/>
    <property type="evidence" value="ECO:0007669"/>
    <property type="project" value="TreeGrafter"/>
</dbReference>
<dbReference type="AlphaFoldDB" id="A0A0L0HQJ6"/>
<feature type="region of interest" description="Disordered" evidence="3">
    <location>
        <begin position="401"/>
        <end position="455"/>
    </location>
</feature>
<dbReference type="EMBL" id="KQ257452">
    <property type="protein sequence ID" value="KND03230.1"/>
    <property type="molecule type" value="Genomic_DNA"/>
</dbReference>
<sequence>MNFGKDFSELMAEADQTTSQLERERRELARRKAAEAERERRLQADDAKRKKELQSKLKSSASSNGAKDSRSASTSGRKSRIDERKSLGDEKKKKPAGGYKSDFLELMKEAEKVSSQHKNLLEKGASRIGPEQVIEKKTSGERPKTSADLRLARARSRTESKNGTGKPVKVDSLKTQRGSLRSQIGSPSGSEVGRRSGAHEKVSLTSSKARLDSQPARRGTSPNVTSQGVLSKKKPDTDISSVRRGSPQTGNATKRTLTDVRTKVDVAGKASIRKETSDSKLSSTYMGSSEEKGRRAGDTGTKARSITSSAVSSDRVRSAPSSVKRGHDNDRDQTIRKRQDDAEVVSKKRRRSADAASDTKSGDGFRRPYDIDPDIQALRSGKTSVGDLIWGIFGRNKREYVGRDDLDDSDMEADMRSIQREEARSARLGRREDEDIERQEEEAEKRRRLGKKAKK</sequence>
<feature type="compositionally biased region" description="Basic and acidic residues" evidence="3">
    <location>
        <begin position="21"/>
        <end position="55"/>
    </location>
</feature>
<keyword evidence="2" id="KW-0175">Coiled coil</keyword>
<dbReference type="SMART" id="SM00784">
    <property type="entry name" value="SPT2"/>
    <property type="match status" value="1"/>
</dbReference>
<feature type="compositionally biased region" description="Basic and acidic residues" evidence="3">
    <location>
        <begin position="360"/>
        <end position="370"/>
    </location>
</feature>
<keyword evidence="5" id="KW-1185">Reference proteome</keyword>
<evidence type="ECO:0000256" key="2">
    <source>
        <dbReference type="ARBA" id="ARBA00023054"/>
    </source>
</evidence>
<dbReference type="Pfam" id="PF08243">
    <property type="entry name" value="SPT2"/>
    <property type="match status" value="1"/>
</dbReference>
<dbReference type="PANTHER" id="PTHR22691">
    <property type="entry name" value="YEAST SPT2-RELATED"/>
    <property type="match status" value="1"/>
</dbReference>
<gene>
    <name evidence="4" type="ORF">SPPG_02284</name>
</gene>
<dbReference type="GO" id="GO:0042393">
    <property type="term" value="F:histone binding"/>
    <property type="evidence" value="ECO:0007669"/>
    <property type="project" value="TreeGrafter"/>
</dbReference>
<feature type="compositionally biased region" description="Basic and acidic residues" evidence="3">
    <location>
        <begin position="413"/>
        <end position="433"/>
    </location>
</feature>
<feature type="compositionally biased region" description="Basic and acidic residues" evidence="3">
    <location>
        <begin position="133"/>
        <end position="160"/>
    </location>
</feature>
<feature type="compositionally biased region" description="Basic and acidic residues" evidence="3">
    <location>
        <begin position="256"/>
        <end position="278"/>
    </location>
</feature>